<gene>
    <name evidence="2" type="ORF">M438DRAFT_334147</name>
</gene>
<protein>
    <submittedName>
        <fullName evidence="2">Uncharacterized protein</fullName>
    </submittedName>
</protein>
<feature type="compositionally biased region" description="Polar residues" evidence="1">
    <location>
        <begin position="196"/>
        <end position="209"/>
    </location>
</feature>
<keyword evidence="3" id="KW-1185">Reference proteome</keyword>
<proteinExistence type="predicted"/>
<evidence type="ECO:0000313" key="2">
    <source>
        <dbReference type="EMBL" id="KEQ85230.1"/>
    </source>
</evidence>
<dbReference type="Proteomes" id="UP000030706">
    <property type="component" value="Unassembled WGS sequence"/>
</dbReference>
<reference evidence="2 3" key="1">
    <citation type="journal article" date="2014" name="BMC Genomics">
        <title>Genome sequencing of four Aureobasidium pullulans varieties: biotechnological potential, stress tolerance, and description of new species.</title>
        <authorList>
            <person name="Gostin Ar C."/>
            <person name="Ohm R.A."/>
            <person name="Kogej T."/>
            <person name="Sonjak S."/>
            <person name="Turk M."/>
            <person name="Zajc J."/>
            <person name="Zalar P."/>
            <person name="Grube M."/>
            <person name="Sun H."/>
            <person name="Han J."/>
            <person name="Sharma A."/>
            <person name="Chiniquy J."/>
            <person name="Ngan C.Y."/>
            <person name="Lipzen A."/>
            <person name="Barry K."/>
            <person name="Grigoriev I.V."/>
            <person name="Gunde-Cimerman N."/>
        </authorList>
    </citation>
    <scope>NUCLEOTIDE SEQUENCE [LARGE SCALE GENOMIC DNA]</scope>
    <source>
        <strain evidence="2 3">EXF-150</strain>
    </source>
</reference>
<feature type="region of interest" description="Disordered" evidence="1">
    <location>
        <begin position="302"/>
        <end position="368"/>
    </location>
</feature>
<dbReference type="EMBL" id="KL584980">
    <property type="protein sequence ID" value="KEQ85230.1"/>
    <property type="molecule type" value="Genomic_DNA"/>
</dbReference>
<accession>A0A074XIB0</accession>
<dbReference type="RefSeq" id="XP_029761417.1">
    <property type="nucleotide sequence ID" value="XM_029903683.1"/>
</dbReference>
<name>A0A074XIB0_AURPU</name>
<evidence type="ECO:0000313" key="3">
    <source>
        <dbReference type="Proteomes" id="UP000030706"/>
    </source>
</evidence>
<feature type="compositionally biased region" description="Basic and acidic residues" evidence="1">
    <location>
        <begin position="312"/>
        <end position="332"/>
    </location>
</feature>
<dbReference type="AlphaFoldDB" id="A0A074XIB0"/>
<dbReference type="HOGENOM" id="CLU_597140_0_0_1"/>
<evidence type="ECO:0000256" key="1">
    <source>
        <dbReference type="SAM" id="MobiDB-lite"/>
    </source>
</evidence>
<sequence length="458" mass="49798">MEGDIEPAESIAGRPNVSSIQTPYTILSPSNSTLTTTGHQTSPERSSIANFVAPAGESYSFGTNAFFASGSNLQNVTSTLKTLPLLPSFTPVSSMAAVQILPQQSSAGPLACASNALVCDFGYLASSTPHAKDRYAIDADATNLAAASHTWPQQRFPDHPVHPLHMLHTFESGLFPKAHSTRQYNSNPPLTPFALPSSNPTNITTTDQARPQGADPSHASVISHAPVQTSLALGVDVRKIPRWGKRNKDYEKVWMTAILEKVINNPTGVAVKFSKDPILNHMYQKLSRWRISFDDDEMAARGPAYQGKKRKREELERKSTAQELHVSPEGDATKSTGPASPVVDDASGHGSHSTEVNLEQPDTTDTADPLADKKRLIRADEIHDFAFGGGAYLDCPKCAEGFDEFWMWSKHLKEECGIECGICSVNFEEVSGLLMHRSTCKEHLMKVSTLKEEIALGS</sequence>
<dbReference type="GeneID" id="40745989"/>
<organism evidence="2 3">
    <name type="scientific">Aureobasidium pullulans EXF-150</name>
    <dbReference type="NCBI Taxonomy" id="1043002"/>
    <lineage>
        <taxon>Eukaryota</taxon>
        <taxon>Fungi</taxon>
        <taxon>Dikarya</taxon>
        <taxon>Ascomycota</taxon>
        <taxon>Pezizomycotina</taxon>
        <taxon>Dothideomycetes</taxon>
        <taxon>Dothideomycetidae</taxon>
        <taxon>Dothideales</taxon>
        <taxon>Saccotheciaceae</taxon>
        <taxon>Aureobasidium</taxon>
    </lineage>
</organism>
<feature type="region of interest" description="Disordered" evidence="1">
    <location>
        <begin position="181"/>
        <end position="219"/>
    </location>
</feature>